<dbReference type="Gene3D" id="1.25.40.20">
    <property type="entry name" value="Ankyrin repeat-containing domain"/>
    <property type="match status" value="3"/>
</dbReference>
<evidence type="ECO:0000313" key="4">
    <source>
        <dbReference type="EMBL" id="WAR27142.1"/>
    </source>
</evidence>
<dbReference type="PANTHER" id="PTHR24198:SF165">
    <property type="entry name" value="ANKYRIN REPEAT-CONTAINING PROTEIN-RELATED"/>
    <property type="match status" value="1"/>
</dbReference>
<proteinExistence type="predicted"/>
<gene>
    <name evidence="4" type="ORF">MAR_012846</name>
</gene>
<evidence type="ECO:0000256" key="3">
    <source>
        <dbReference type="SAM" id="MobiDB-lite"/>
    </source>
</evidence>
<sequence>MRKKIKDGYLYNFNSALVSCQDLRYITGRQPVEVRGKPTSQKEGERAAMLSLLDTEEQTPEQARLYEACLKGSREDIRKYVSQGALASQHIKDGMNPMHVVAVAGRADAEAILTVLLESGLPVDAPTAGGGDTVLHLVVEHVEVQQAFPLVLKILEYGPDLSIRNRKLRTAYDIAVARGEFELAAVLDGSMTAQEARQFYTDKIAALYGRRDRKLSARTKRLLQHKNGSIHYAITHCTLPPQRTLKLLIDGDADVNLTDDEGDTALNLVIKSSRLRDNGDMRTCCELLVQNGALSTSKDLDGNDALALATKRGYDDIVQLLTSNRGRHVQQEPRSRPSFQLPVPEESDEDGEEAEAPPNPVNEQSARETVIPVQVAPATRPLPAVRSTPRFPPPLTVTEEDEEEESPVPPPVMPQEALVRACREGTLADVNEALFTLRADPNIPDDTGLYALHHVLIRGEFEDEEERLDMLRSLIESAADINIKTVNSESSALHVAATKNQDHCAQLLLDTHKCDYNAKNKHGKTAYEVAEEEECREVMDVIENHRRKVRDGMQKAAKASTCTII</sequence>
<evidence type="ECO:0000256" key="1">
    <source>
        <dbReference type="ARBA" id="ARBA00022737"/>
    </source>
</evidence>
<evidence type="ECO:0000256" key="2">
    <source>
        <dbReference type="ARBA" id="ARBA00023043"/>
    </source>
</evidence>
<dbReference type="InterPro" id="IPR036770">
    <property type="entry name" value="Ankyrin_rpt-contain_sf"/>
</dbReference>
<dbReference type="SMART" id="SM00248">
    <property type="entry name" value="ANK"/>
    <property type="match status" value="7"/>
</dbReference>
<feature type="region of interest" description="Disordered" evidence="3">
    <location>
        <begin position="325"/>
        <end position="412"/>
    </location>
</feature>
<feature type="compositionally biased region" description="Acidic residues" evidence="3">
    <location>
        <begin position="345"/>
        <end position="355"/>
    </location>
</feature>
<dbReference type="SUPFAM" id="SSF48403">
    <property type="entry name" value="Ankyrin repeat"/>
    <property type="match status" value="2"/>
</dbReference>
<dbReference type="Pfam" id="PF12796">
    <property type="entry name" value="Ank_2"/>
    <property type="match status" value="2"/>
</dbReference>
<organism evidence="4 5">
    <name type="scientific">Mya arenaria</name>
    <name type="common">Soft-shell clam</name>
    <dbReference type="NCBI Taxonomy" id="6604"/>
    <lineage>
        <taxon>Eukaryota</taxon>
        <taxon>Metazoa</taxon>
        <taxon>Spiralia</taxon>
        <taxon>Lophotrochozoa</taxon>
        <taxon>Mollusca</taxon>
        <taxon>Bivalvia</taxon>
        <taxon>Autobranchia</taxon>
        <taxon>Heteroconchia</taxon>
        <taxon>Euheterodonta</taxon>
        <taxon>Imparidentia</taxon>
        <taxon>Neoheterodontei</taxon>
        <taxon>Myida</taxon>
        <taxon>Myoidea</taxon>
        <taxon>Myidae</taxon>
        <taxon>Mya</taxon>
    </lineage>
</organism>
<protein>
    <submittedName>
        <fullName evidence="4">VPY-like protein</fullName>
    </submittedName>
</protein>
<dbReference type="EMBL" id="CP111025">
    <property type="protein sequence ID" value="WAR27142.1"/>
    <property type="molecule type" value="Genomic_DNA"/>
</dbReference>
<keyword evidence="1" id="KW-0677">Repeat</keyword>
<reference evidence="4" key="1">
    <citation type="submission" date="2022-11" db="EMBL/GenBank/DDBJ databases">
        <title>Centuries of genome instability and evolution in soft-shell clam transmissible cancer (bioRxiv).</title>
        <authorList>
            <person name="Hart S.F.M."/>
            <person name="Yonemitsu M.A."/>
            <person name="Giersch R.M."/>
            <person name="Beal B.F."/>
            <person name="Arriagada G."/>
            <person name="Davis B.W."/>
            <person name="Ostrander E.A."/>
            <person name="Goff S.P."/>
            <person name="Metzger M.J."/>
        </authorList>
    </citation>
    <scope>NUCLEOTIDE SEQUENCE</scope>
    <source>
        <strain evidence="4">MELC-2E11</strain>
        <tissue evidence="4">Siphon/mantle</tissue>
    </source>
</reference>
<keyword evidence="2" id="KW-0040">ANK repeat</keyword>
<dbReference type="InterPro" id="IPR002110">
    <property type="entry name" value="Ankyrin_rpt"/>
</dbReference>
<accession>A0ABY7FYA0</accession>
<dbReference type="PANTHER" id="PTHR24198">
    <property type="entry name" value="ANKYRIN REPEAT AND PROTEIN KINASE DOMAIN-CONTAINING PROTEIN"/>
    <property type="match status" value="1"/>
</dbReference>
<dbReference type="Proteomes" id="UP001164746">
    <property type="component" value="Chromosome 14"/>
</dbReference>
<evidence type="ECO:0000313" key="5">
    <source>
        <dbReference type="Proteomes" id="UP001164746"/>
    </source>
</evidence>
<name>A0ABY7FYA0_MYAAR</name>
<keyword evidence="5" id="KW-1185">Reference proteome</keyword>